<accession>A0A3B0UUV2</accession>
<evidence type="ECO:0000313" key="1">
    <source>
        <dbReference type="EMBL" id="VAW34761.1"/>
    </source>
</evidence>
<dbReference type="EMBL" id="UOEU01000550">
    <property type="protein sequence ID" value="VAW34761.1"/>
    <property type="molecule type" value="Genomic_DNA"/>
</dbReference>
<reference evidence="1" key="1">
    <citation type="submission" date="2018-06" db="EMBL/GenBank/DDBJ databases">
        <authorList>
            <person name="Zhirakovskaya E."/>
        </authorList>
    </citation>
    <scope>NUCLEOTIDE SEQUENCE</scope>
</reference>
<organism evidence="1">
    <name type="scientific">hydrothermal vent metagenome</name>
    <dbReference type="NCBI Taxonomy" id="652676"/>
    <lineage>
        <taxon>unclassified sequences</taxon>
        <taxon>metagenomes</taxon>
        <taxon>ecological metagenomes</taxon>
    </lineage>
</organism>
<protein>
    <submittedName>
        <fullName evidence="1">Uncharacterized protein</fullName>
    </submittedName>
</protein>
<sequence>MLLVGAKMFIDMSPPHIVARHMDQIRVSDGFSPKDAVDEKIIIDPQPDFTDNEKDQA</sequence>
<gene>
    <name evidence="1" type="ORF">MNBD_CHLOROFLEXI01-4820</name>
</gene>
<dbReference type="AlphaFoldDB" id="A0A3B0UUV2"/>
<name>A0A3B0UUV2_9ZZZZ</name>
<proteinExistence type="predicted"/>